<name>A0A366DCC9_9HYPH</name>
<dbReference type="EMBL" id="QNRH01000025">
    <property type="protein sequence ID" value="RBO87711.1"/>
    <property type="molecule type" value="Genomic_DNA"/>
</dbReference>
<feature type="region of interest" description="Disordered" evidence="1">
    <location>
        <begin position="76"/>
        <end position="103"/>
    </location>
</feature>
<feature type="compositionally biased region" description="Polar residues" evidence="1">
    <location>
        <begin position="76"/>
        <end position="94"/>
    </location>
</feature>
<gene>
    <name evidence="2" type="ORF">DFR47_1251</name>
</gene>
<reference evidence="2 3" key="1">
    <citation type="submission" date="2018-06" db="EMBL/GenBank/DDBJ databases">
        <title>Genomic Encyclopedia of Type Strains, Phase IV (KMG-IV): sequencing the most valuable type-strain genomes for metagenomic binning, comparative biology and taxonomic classification.</title>
        <authorList>
            <person name="Goeker M."/>
        </authorList>
    </citation>
    <scope>NUCLEOTIDE SEQUENCE [LARGE SCALE GENOMIC DNA]</scope>
    <source>
        <strain evidence="2 3">DSM 25619</strain>
    </source>
</reference>
<evidence type="ECO:0000313" key="3">
    <source>
        <dbReference type="Proteomes" id="UP000252893"/>
    </source>
</evidence>
<proteinExistence type="predicted"/>
<evidence type="ECO:0000313" key="2">
    <source>
        <dbReference type="EMBL" id="RBO87711.1"/>
    </source>
</evidence>
<protein>
    <submittedName>
        <fullName evidence="2">Uncharacterized protein</fullName>
    </submittedName>
</protein>
<comment type="caution">
    <text evidence="2">The sequence shown here is derived from an EMBL/GenBank/DDBJ whole genome shotgun (WGS) entry which is preliminary data.</text>
</comment>
<evidence type="ECO:0000256" key="1">
    <source>
        <dbReference type="SAM" id="MobiDB-lite"/>
    </source>
</evidence>
<dbReference type="Proteomes" id="UP000252893">
    <property type="component" value="Unassembled WGS sequence"/>
</dbReference>
<sequence length="103" mass="11854">MIMALLTSKLTRTQLYTPALSSRSKPVNDSSQDKRVAKVLNRKTKFPQLNEGQCRPRFSFFSIQISKNRQIINPSITTNKFNSQNRTSLQQSLKAETLKSRKH</sequence>
<accession>A0A366DCC9</accession>
<organism evidence="2 3">
    <name type="scientific">Pseudochrobactrum asaccharolyticum</name>
    <dbReference type="NCBI Taxonomy" id="354351"/>
    <lineage>
        <taxon>Bacteria</taxon>
        <taxon>Pseudomonadati</taxon>
        <taxon>Pseudomonadota</taxon>
        <taxon>Alphaproteobacteria</taxon>
        <taxon>Hyphomicrobiales</taxon>
        <taxon>Brucellaceae</taxon>
        <taxon>Pseudochrobactrum</taxon>
    </lineage>
</organism>
<dbReference type="AlphaFoldDB" id="A0A366DCC9"/>
<keyword evidence="3" id="KW-1185">Reference proteome</keyword>